<name>A0A504J8F1_9FLAO</name>
<evidence type="ECO:0000313" key="3">
    <source>
        <dbReference type="Proteomes" id="UP000315540"/>
    </source>
</evidence>
<reference evidence="2 3" key="1">
    <citation type="submission" date="2019-06" db="EMBL/GenBank/DDBJ databases">
        <authorList>
            <person name="Meng X."/>
        </authorList>
    </citation>
    <scope>NUCLEOTIDE SEQUENCE [LARGE SCALE GENOMIC DNA]</scope>
    <source>
        <strain evidence="2 3">M625</strain>
    </source>
</reference>
<gene>
    <name evidence="2" type="ORF">FHK87_04425</name>
</gene>
<feature type="transmembrane region" description="Helical" evidence="1">
    <location>
        <begin position="40"/>
        <end position="58"/>
    </location>
</feature>
<keyword evidence="3" id="KW-1185">Reference proteome</keyword>
<proteinExistence type="predicted"/>
<evidence type="ECO:0000313" key="2">
    <source>
        <dbReference type="EMBL" id="TPN86854.1"/>
    </source>
</evidence>
<comment type="caution">
    <text evidence="2">The sequence shown here is derived from an EMBL/GenBank/DDBJ whole genome shotgun (WGS) entry which is preliminary data.</text>
</comment>
<evidence type="ECO:0000256" key="1">
    <source>
        <dbReference type="SAM" id="Phobius"/>
    </source>
</evidence>
<organism evidence="2 3">
    <name type="scientific">Aquimarina algicola</name>
    <dbReference type="NCBI Taxonomy" id="2589995"/>
    <lineage>
        <taxon>Bacteria</taxon>
        <taxon>Pseudomonadati</taxon>
        <taxon>Bacteroidota</taxon>
        <taxon>Flavobacteriia</taxon>
        <taxon>Flavobacteriales</taxon>
        <taxon>Flavobacteriaceae</taxon>
        <taxon>Aquimarina</taxon>
    </lineage>
</organism>
<keyword evidence="1" id="KW-0472">Membrane</keyword>
<dbReference type="OrthoDB" id="709544at2"/>
<accession>A0A504J8F1</accession>
<protein>
    <submittedName>
        <fullName evidence="2">Uncharacterized protein</fullName>
    </submittedName>
</protein>
<keyword evidence="1" id="KW-1133">Transmembrane helix</keyword>
<sequence length="191" mass="22241">MSEILLIGFLVFVFIVIPIGIGLLLYFIPKRMGYPKVSKYLTVSYGVIVFLIILLVAFEDQLFSKIDAKELVEEQGIELVDEFELINNESMSSIGDYYHTFTLRISGTDKMKIINTIKKSDNFKKIGEPILDLYFDTENIYKGTKRTQNYETEDSFVREYMKPNGDGSAPTYRRIKIYKQKDELIFEDIDY</sequence>
<keyword evidence="1" id="KW-0812">Transmembrane</keyword>
<dbReference type="EMBL" id="VFWZ01000002">
    <property type="protein sequence ID" value="TPN86854.1"/>
    <property type="molecule type" value="Genomic_DNA"/>
</dbReference>
<dbReference type="RefSeq" id="WP_140590400.1">
    <property type="nucleotide sequence ID" value="NZ_VFWZ01000002.1"/>
</dbReference>
<dbReference type="Proteomes" id="UP000315540">
    <property type="component" value="Unassembled WGS sequence"/>
</dbReference>
<feature type="transmembrane region" description="Helical" evidence="1">
    <location>
        <begin position="6"/>
        <end position="28"/>
    </location>
</feature>
<dbReference type="AlphaFoldDB" id="A0A504J8F1"/>